<feature type="domain" description="Glycosyltransferase 2-like" evidence="1">
    <location>
        <begin position="13"/>
        <end position="138"/>
    </location>
</feature>
<name>A0A4R9K9F7_9LEPT</name>
<dbReference type="SUPFAM" id="SSF53448">
    <property type="entry name" value="Nucleotide-diphospho-sugar transferases"/>
    <property type="match status" value="1"/>
</dbReference>
<gene>
    <name evidence="2" type="ORF">EHQ64_10305</name>
</gene>
<evidence type="ECO:0000259" key="1">
    <source>
        <dbReference type="Pfam" id="PF00535"/>
    </source>
</evidence>
<evidence type="ECO:0000313" key="2">
    <source>
        <dbReference type="EMBL" id="TGL61373.1"/>
    </source>
</evidence>
<sequence>MRPESLWTSAKFLIPALNEEESLPKVLDSLFDLGIQPNQILILDNGSKDSTPQIAINSGTILIQEPEKGYGRACLAGIGYLLKNNISPEYIVFMDADGSDDPKDLNELFSVFSKAPDTDFVIGSRVFYAEPGSLSFLQKFGNWLSCLLIRIFYRVRFSDLGPFRILKWKSLLALELKDPTWGWNLEMQIKAIRKNLKFQEVSVHYGKRKGGKSKISGNLIGSLKAGAKILYIFFKLTFFKI</sequence>
<dbReference type="InterPro" id="IPR001173">
    <property type="entry name" value="Glyco_trans_2-like"/>
</dbReference>
<dbReference type="CDD" id="cd04179">
    <property type="entry name" value="DPM_DPG-synthase_like"/>
    <property type="match status" value="1"/>
</dbReference>
<dbReference type="PANTHER" id="PTHR48090">
    <property type="entry name" value="UNDECAPRENYL-PHOSPHATE 4-DEOXY-4-FORMAMIDO-L-ARABINOSE TRANSFERASE-RELATED"/>
    <property type="match status" value="1"/>
</dbReference>
<dbReference type="Gene3D" id="3.90.550.10">
    <property type="entry name" value="Spore Coat Polysaccharide Biosynthesis Protein SpsA, Chain A"/>
    <property type="match status" value="1"/>
</dbReference>
<comment type="caution">
    <text evidence="2">The sequence shown here is derived from an EMBL/GenBank/DDBJ whole genome shotgun (WGS) entry which is preliminary data.</text>
</comment>
<dbReference type="PANTHER" id="PTHR48090:SF7">
    <property type="entry name" value="RFBJ PROTEIN"/>
    <property type="match status" value="1"/>
</dbReference>
<dbReference type="RefSeq" id="WP_135649408.1">
    <property type="nucleotide sequence ID" value="NZ_RQGF01000026.1"/>
</dbReference>
<dbReference type="GO" id="GO:0016740">
    <property type="term" value="F:transferase activity"/>
    <property type="evidence" value="ECO:0007669"/>
    <property type="project" value="UniProtKB-KW"/>
</dbReference>
<dbReference type="EMBL" id="RQGF01000026">
    <property type="protein sequence ID" value="TGL61373.1"/>
    <property type="molecule type" value="Genomic_DNA"/>
</dbReference>
<dbReference type="InterPro" id="IPR029044">
    <property type="entry name" value="Nucleotide-diphossugar_trans"/>
</dbReference>
<reference evidence="2" key="1">
    <citation type="journal article" date="2019" name="PLoS Negl. Trop. Dis.">
        <title>Revisiting the worldwide diversity of Leptospira species in the environment.</title>
        <authorList>
            <person name="Vincent A.T."/>
            <person name="Schiettekatte O."/>
            <person name="Bourhy P."/>
            <person name="Veyrier F.J."/>
            <person name="Picardeau M."/>
        </authorList>
    </citation>
    <scope>NUCLEOTIDE SEQUENCE [LARGE SCALE GENOMIC DNA]</scope>
    <source>
        <strain evidence="2">201702455</strain>
    </source>
</reference>
<organism evidence="2 3">
    <name type="scientific">Leptospira sarikeiensis</name>
    <dbReference type="NCBI Taxonomy" id="2484943"/>
    <lineage>
        <taxon>Bacteria</taxon>
        <taxon>Pseudomonadati</taxon>
        <taxon>Spirochaetota</taxon>
        <taxon>Spirochaetia</taxon>
        <taxon>Leptospirales</taxon>
        <taxon>Leptospiraceae</taxon>
        <taxon>Leptospira</taxon>
    </lineage>
</organism>
<dbReference type="OrthoDB" id="9811222at2"/>
<accession>A0A4R9K9F7</accession>
<evidence type="ECO:0000313" key="3">
    <source>
        <dbReference type="Proteomes" id="UP000297762"/>
    </source>
</evidence>
<keyword evidence="3" id="KW-1185">Reference proteome</keyword>
<protein>
    <submittedName>
        <fullName evidence="2">Glycosyltransferase family 2 protein</fullName>
    </submittedName>
</protein>
<dbReference type="InterPro" id="IPR050256">
    <property type="entry name" value="Glycosyltransferase_2"/>
</dbReference>
<dbReference type="AlphaFoldDB" id="A0A4R9K9F7"/>
<dbReference type="Proteomes" id="UP000297762">
    <property type="component" value="Unassembled WGS sequence"/>
</dbReference>
<keyword evidence="2" id="KW-0808">Transferase</keyword>
<proteinExistence type="predicted"/>
<dbReference type="Pfam" id="PF00535">
    <property type="entry name" value="Glycos_transf_2"/>
    <property type="match status" value="1"/>
</dbReference>